<dbReference type="SUPFAM" id="SSF58014">
    <property type="entry name" value="Coiled-coil domain of nucleotide exchange factor GrpE"/>
    <property type="match status" value="1"/>
</dbReference>
<dbReference type="PANTHER" id="PTHR21237">
    <property type="entry name" value="GRPE PROTEIN"/>
    <property type="match status" value="1"/>
</dbReference>
<dbReference type="SUPFAM" id="SSF51064">
    <property type="entry name" value="Head domain of nucleotide exchange factor GrpE"/>
    <property type="match status" value="1"/>
</dbReference>
<accession>A0AAD1XXC8</accession>
<dbReference type="InterPro" id="IPR000740">
    <property type="entry name" value="GrpE"/>
</dbReference>
<sequence>MLSTKARLFQHITLKSSLFPKITQARIFPAQIRSFSKSFDSDDSDEEITLKAKEIRGLLKDQDDEIEALTKKVKNAKKQLRNEVAEIELIDKRYKEEIQKAKEFSISKFAKDLISVRDDLQRAYDYSIQKHDEFGGEHTEEEAEKIKKELTDLFQGVKMTNKVFDQTLNRFDIQKVSPLGEEFDQRFHILADKGGRAKGKIADVVEPGYKLGKKYLRKPKVSL</sequence>
<name>A0AAD1XXC8_EUPCR</name>
<evidence type="ECO:0000256" key="3">
    <source>
        <dbReference type="RuleBase" id="RU004478"/>
    </source>
</evidence>
<organism evidence="5 6">
    <name type="scientific">Euplotes crassus</name>
    <dbReference type="NCBI Taxonomy" id="5936"/>
    <lineage>
        <taxon>Eukaryota</taxon>
        <taxon>Sar</taxon>
        <taxon>Alveolata</taxon>
        <taxon>Ciliophora</taxon>
        <taxon>Intramacronucleata</taxon>
        <taxon>Spirotrichea</taxon>
        <taxon>Hypotrichia</taxon>
        <taxon>Euplotida</taxon>
        <taxon>Euplotidae</taxon>
        <taxon>Moneuplotes</taxon>
    </lineage>
</organism>
<dbReference type="InterPro" id="IPR013805">
    <property type="entry name" value="GrpE_CC"/>
</dbReference>
<protein>
    <recommendedName>
        <fullName evidence="7">GrpE protein homolog</fullName>
    </recommendedName>
</protein>
<dbReference type="Gene3D" id="2.30.22.10">
    <property type="entry name" value="Head domain of nucleotide exchange factor GrpE"/>
    <property type="match status" value="1"/>
</dbReference>
<dbReference type="GO" id="GO:0030150">
    <property type="term" value="P:protein import into mitochondrial matrix"/>
    <property type="evidence" value="ECO:0007669"/>
    <property type="project" value="TreeGrafter"/>
</dbReference>
<feature type="coiled-coil region" evidence="4">
    <location>
        <begin position="52"/>
        <end position="97"/>
    </location>
</feature>
<comment type="caution">
    <text evidence="5">The sequence shown here is derived from an EMBL/GenBank/DDBJ whole genome shotgun (WGS) entry which is preliminary data.</text>
</comment>
<dbReference type="Pfam" id="PF01025">
    <property type="entry name" value="GrpE"/>
    <property type="match status" value="1"/>
</dbReference>
<proteinExistence type="inferred from homology"/>
<evidence type="ECO:0000256" key="4">
    <source>
        <dbReference type="SAM" id="Coils"/>
    </source>
</evidence>
<evidence type="ECO:0000256" key="1">
    <source>
        <dbReference type="ARBA" id="ARBA00009054"/>
    </source>
</evidence>
<dbReference type="InterPro" id="IPR009012">
    <property type="entry name" value="GrpE_head"/>
</dbReference>
<comment type="similarity">
    <text evidence="1 3">Belongs to the GrpE family.</text>
</comment>
<evidence type="ECO:0000256" key="2">
    <source>
        <dbReference type="ARBA" id="ARBA00023186"/>
    </source>
</evidence>
<dbReference type="PRINTS" id="PR00773">
    <property type="entry name" value="GRPEPROTEIN"/>
</dbReference>
<evidence type="ECO:0000313" key="5">
    <source>
        <dbReference type="EMBL" id="CAI2379982.1"/>
    </source>
</evidence>
<keyword evidence="6" id="KW-1185">Reference proteome</keyword>
<dbReference type="GO" id="GO:0006457">
    <property type="term" value="P:protein folding"/>
    <property type="evidence" value="ECO:0007669"/>
    <property type="project" value="InterPro"/>
</dbReference>
<dbReference type="Gene3D" id="3.90.20.20">
    <property type="match status" value="1"/>
</dbReference>
<dbReference type="GO" id="GO:0051082">
    <property type="term" value="F:unfolded protein binding"/>
    <property type="evidence" value="ECO:0007669"/>
    <property type="project" value="TreeGrafter"/>
</dbReference>
<dbReference type="GO" id="GO:0000774">
    <property type="term" value="F:adenyl-nucleotide exchange factor activity"/>
    <property type="evidence" value="ECO:0007669"/>
    <property type="project" value="InterPro"/>
</dbReference>
<evidence type="ECO:0008006" key="7">
    <source>
        <dbReference type="Google" id="ProtNLM"/>
    </source>
</evidence>
<reference evidence="5" key="1">
    <citation type="submission" date="2023-07" db="EMBL/GenBank/DDBJ databases">
        <authorList>
            <consortium name="AG Swart"/>
            <person name="Singh M."/>
            <person name="Singh A."/>
            <person name="Seah K."/>
            <person name="Emmerich C."/>
        </authorList>
    </citation>
    <scope>NUCLEOTIDE SEQUENCE</scope>
    <source>
        <strain evidence="5">DP1</strain>
    </source>
</reference>
<keyword evidence="2" id="KW-0143">Chaperone</keyword>
<keyword evidence="4" id="KW-0175">Coiled coil</keyword>
<dbReference type="GO" id="GO:0042803">
    <property type="term" value="F:protein homodimerization activity"/>
    <property type="evidence" value="ECO:0007669"/>
    <property type="project" value="InterPro"/>
</dbReference>
<dbReference type="PANTHER" id="PTHR21237:SF23">
    <property type="entry name" value="GRPE PROTEIN HOMOLOG, MITOCHONDRIAL"/>
    <property type="match status" value="1"/>
</dbReference>
<dbReference type="EMBL" id="CAMPGE010021875">
    <property type="protein sequence ID" value="CAI2379982.1"/>
    <property type="molecule type" value="Genomic_DNA"/>
</dbReference>
<dbReference type="GO" id="GO:0051087">
    <property type="term" value="F:protein-folding chaperone binding"/>
    <property type="evidence" value="ECO:0007669"/>
    <property type="project" value="InterPro"/>
</dbReference>
<dbReference type="GO" id="GO:0001405">
    <property type="term" value="C:PAM complex, Tim23 associated import motor"/>
    <property type="evidence" value="ECO:0007669"/>
    <property type="project" value="TreeGrafter"/>
</dbReference>
<gene>
    <name evidence="5" type="ORF">ECRASSUSDP1_LOCUS21406</name>
</gene>
<dbReference type="AlphaFoldDB" id="A0AAD1XXC8"/>
<evidence type="ECO:0000313" key="6">
    <source>
        <dbReference type="Proteomes" id="UP001295684"/>
    </source>
</evidence>
<dbReference type="Proteomes" id="UP001295684">
    <property type="component" value="Unassembled WGS sequence"/>
</dbReference>